<gene>
    <name evidence="3" type="ORF">DS745_05020</name>
</gene>
<dbReference type="Proteomes" id="UP000290649">
    <property type="component" value="Unassembled WGS sequence"/>
</dbReference>
<feature type="domain" description="Copper amine oxidase-like N-terminal" evidence="2">
    <location>
        <begin position="50"/>
        <end position="153"/>
    </location>
</feature>
<evidence type="ECO:0000313" key="4">
    <source>
        <dbReference type="Proteomes" id="UP000290649"/>
    </source>
</evidence>
<keyword evidence="1" id="KW-0732">Signal</keyword>
<dbReference type="Pfam" id="PF07833">
    <property type="entry name" value="Cu_amine_oxidN1"/>
    <property type="match status" value="1"/>
</dbReference>
<evidence type="ECO:0000259" key="2">
    <source>
        <dbReference type="Pfam" id="PF07833"/>
    </source>
</evidence>
<dbReference type="Gene3D" id="3.30.457.10">
    <property type="entry name" value="Copper amine oxidase-like, N-terminal domain"/>
    <property type="match status" value="1"/>
</dbReference>
<feature type="chain" id="PRO_5039015573" description="Copper amine oxidase-like N-terminal domain-containing protein" evidence="1">
    <location>
        <begin position="22"/>
        <end position="585"/>
    </location>
</feature>
<name>A0A4Q0VVL0_9BACI</name>
<accession>A0A4Q0VVL0</accession>
<protein>
    <recommendedName>
        <fullName evidence="2">Copper amine oxidase-like N-terminal domain-containing protein</fullName>
    </recommendedName>
</protein>
<dbReference type="EMBL" id="QOUX01000020">
    <property type="protein sequence ID" value="RXJ02947.1"/>
    <property type="molecule type" value="Genomic_DNA"/>
</dbReference>
<keyword evidence="4" id="KW-1185">Reference proteome</keyword>
<reference evidence="3 4" key="1">
    <citation type="journal article" date="2019" name="Int. J. Syst. Evol. Microbiol.">
        <title>Anaerobacillus alkaliphilus sp. nov., a novel alkaliphilic and moderately halophilic bacterium.</title>
        <authorList>
            <person name="Borsodi A.K."/>
            <person name="Aszalos J.M."/>
            <person name="Bihari P."/>
            <person name="Nagy I."/>
            <person name="Schumann P."/>
            <person name="Sproer C."/>
            <person name="Kovacs A.L."/>
            <person name="Boka K."/>
            <person name="Dobosy P."/>
            <person name="Ovari M."/>
            <person name="Szili-Kovacs T."/>
            <person name="Toth E."/>
        </authorList>
    </citation>
    <scope>NUCLEOTIDE SEQUENCE [LARGE SCALE GENOMIC DNA]</scope>
    <source>
        <strain evidence="3 4">B16-10</strain>
    </source>
</reference>
<feature type="signal peptide" evidence="1">
    <location>
        <begin position="1"/>
        <end position="21"/>
    </location>
</feature>
<proteinExistence type="predicted"/>
<organism evidence="3 4">
    <name type="scientific">Anaerobacillus alkaliphilus</name>
    <dbReference type="NCBI Taxonomy" id="1548597"/>
    <lineage>
        <taxon>Bacteria</taxon>
        <taxon>Bacillati</taxon>
        <taxon>Bacillota</taxon>
        <taxon>Bacilli</taxon>
        <taxon>Bacillales</taxon>
        <taxon>Bacillaceae</taxon>
        <taxon>Anaerobacillus</taxon>
    </lineage>
</organism>
<comment type="caution">
    <text evidence="3">The sequence shown here is derived from an EMBL/GenBank/DDBJ whole genome shotgun (WGS) entry which is preliminary data.</text>
</comment>
<dbReference type="RefSeq" id="WP_129077183.1">
    <property type="nucleotide sequence ID" value="NZ_QOUX01000020.1"/>
</dbReference>
<dbReference type="InterPro" id="IPR012854">
    <property type="entry name" value="Cu_amine_oxidase-like_N"/>
</dbReference>
<sequence length="585" mass="65381">MNKLLKSALIVLLVVSIWSFPEGGGATAETLKENKVTLILNTRQLYHNGAVYLSGAPHVVNKGVTFISIRALADRLGYKVSYNRDTKQYTFSNETTSLQLAANEKQYRFNGKQLSFTDKTVPYTTKGTMMVPLRDVTKMFGMRVFPKLSENKVELIWYTELPKPAAKLEASFETNKVQYKIGEPIEYFDLSVAEGSKIKKVNWTNNEKAFFTSGLQTITLQIENELGHTSIASQTIFIEEEVMYTKPEYDALFTPVGEKFPIVREAVLDYLLVPFQLNHQPMKLVRSNSPERIVQEGIYYQDHLSGNIRFLIHHQNARPNPVKIYLLAKNNGNTTATVTVNNLGMFGPNRFVSATGKNSVANYLTGLQQYQTETITIKPDHAELIVAELSSKAIPTESVMTLYADVYADQELSFQVIVLDEENDLQRTYPFLQGINATRDGKHTRGTFENGNRELVVSQVFGTQLSRIILGDGTQDPYVTGVDNFSGYNETNFGNRGVFYTVQLERVAPNTALVLNPRGGHYAGAFLVNGQLVMAPTNGVLHDPNEVVVLHRTGQTEEKVTIQFIPASGSNLPINLLSIPLKIVE</sequence>
<dbReference type="InterPro" id="IPR036582">
    <property type="entry name" value="Mao_N_sf"/>
</dbReference>
<dbReference type="OrthoDB" id="25008at2"/>
<evidence type="ECO:0000313" key="3">
    <source>
        <dbReference type="EMBL" id="RXJ02947.1"/>
    </source>
</evidence>
<dbReference type="SUPFAM" id="SSF55383">
    <property type="entry name" value="Copper amine oxidase, domain N"/>
    <property type="match status" value="1"/>
</dbReference>
<evidence type="ECO:0000256" key="1">
    <source>
        <dbReference type="SAM" id="SignalP"/>
    </source>
</evidence>
<dbReference type="AlphaFoldDB" id="A0A4Q0VVL0"/>